<dbReference type="InterPro" id="IPR004291">
    <property type="entry name" value="Transposase_IS66_central"/>
</dbReference>
<dbReference type="InterPro" id="IPR039552">
    <property type="entry name" value="IS66_C"/>
</dbReference>
<dbReference type="Proteomes" id="UP000064967">
    <property type="component" value="Chromosome"/>
</dbReference>
<keyword evidence="5" id="KW-1185">Reference proteome</keyword>
<feature type="domain" description="Transposase IS66 central" evidence="1">
    <location>
        <begin position="65"/>
        <end position="346"/>
    </location>
</feature>
<feature type="domain" description="Transposase IS66 zinc-finger binding" evidence="2">
    <location>
        <begin position="6"/>
        <end position="49"/>
    </location>
</feature>
<dbReference type="InterPro" id="IPR024474">
    <property type="entry name" value="Znf_dom_IS66"/>
</dbReference>
<evidence type="ECO:0000259" key="2">
    <source>
        <dbReference type="Pfam" id="PF13005"/>
    </source>
</evidence>
<evidence type="ECO:0000313" key="4">
    <source>
        <dbReference type="EMBL" id="AKU95769.1"/>
    </source>
</evidence>
<dbReference type="Pfam" id="PF03050">
    <property type="entry name" value="DDE_Tnp_IS66"/>
    <property type="match status" value="1"/>
</dbReference>
<dbReference type="RefSeq" id="WP_240488437.1">
    <property type="nucleotide sequence ID" value="NZ_CP012333.1"/>
</dbReference>
<dbReference type="PATRIC" id="fig|1391654.3.peg.2470"/>
<accession>A0A0K1PRN5</accession>
<sequence length="397" mass="44226">MPEVLRRCTACGSTELTAMGPGKSTFVWEFVPASFVRHEHVQEVLRCRCGGCVVTAPGAPKVIEKGQYGASFLAHLAVAKCADHLPIYRLEKEFARKGMPVARSTMNELLHRASTLLEPVWKRLLDVVRERDIVLADETRLRILKGDSGKPKTGFVWTFGAADADGGYDIAYQFAESRSGSTPKAVLEGTKGVLLVDGYSGYNDIEKISSRKRAACFARVRRYFFESLKTTPVAQEALDIITELYRVEHDAKEQRLSETSHLELRKQRAGPIRDRLKAWLDEHRSRHPPKSPLGTAIRYTLAQWDELGVFLVDARVPLDNNASERALRRIALGRKNYLFVGDVDSGKSLAGLYSLVATCESRGINPFDYIVDVLGRVQDHPMSAIDELLPGPWATAN</sequence>
<name>A0A0K1PRN5_9BACT</name>
<dbReference type="AlphaFoldDB" id="A0A0K1PRN5"/>
<dbReference type="KEGG" id="llu:AKJ09_02433"/>
<feature type="domain" description="Transposase IS66 C-terminal" evidence="3">
    <location>
        <begin position="354"/>
        <end position="390"/>
    </location>
</feature>
<dbReference type="STRING" id="1391654.AKJ09_02433"/>
<organism evidence="4 5">
    <name type="scientific">Labilithrix luteola</name>
    <dbReference type="NCBI Taxonomy" id="1391654"/>
    <lineage>
        <taxon>Bacteria</taxon>
        <taxon>Pseudomonadati</taxon>
        <taxon>Myxococcota</taxon>
        <taxon>Polyangia</taxon>
        <taxon>Polyangiales</taxon>
        <taxon>Labilitrichaceae</taxon>
        <taxon>Labilithrix</taxon>
    </lineage>
</organism>
<evidence type="ECO:0000313" key="5">
    <source>
        <dbReference type="Proteomes" id="UP000064967"/>
    </source>
</evidence>
<evidence type="ECO:0000259" key="3">
    <source>
        <dbReference type="Pfam" id="PF13817"/>
    </source>
</evidence>
<dbReference type="Pfam" id="PF13817">
    <property type="entry name" value="DDE_Tnp_IS66_C"/>
    <property type="match status" value="1"/>
</dbReference>
<dbReference type="PANTHER" id="PTHR33678:SF1">
    <property type="entry name" value="BLL1576 PROTEIN"/>
    <property type="match status" value="1"/>
</dbReference>
<reference evidence="4 5" key="1">
    <citation type="submission" date="2015-08" db="EMBL/GenBank/DDBJ databases">
        <authorList>
            <person name="Babu N.S."/>
            <person name="Beckwith C.J."/>
            <person name="Beseler K.G."/>
            <person name="Brison A."/>
            <person name="Carone J.V."/>
            <person name="Caskin T.P."/>
            <person name="Diamond M."/>
            <person name="Durham M.E."/>
            <person name="Foxe J.M."/>
            <person name="Go M."/>
            <person name="Henderson B.A."/>
            <person name="Jones I.B."/>
            <person name="McGettigan J.A."/>
            <person name="Micheletti S.J."/>
            <person name="Nasrallah M.E."/>
            <person name="Ortiz D."/>
            <person name="Piller C.R."/>
            <person name="Privatt S.R."/>
            <person name="Schneider S.L."/>
            <person name="Sharp S."/>
            <person name="Smith T.C."/>
            <person name="Stanton J.D."/>
            <person name="Ullery H.E."/>
            <person name="Wilson R.J."/>
            <person name="Serrano M.G."/>
            <person name="Buck G."/>
            <person name="Lee V."/>
            <person name="Wang Y."/>
            <person name="Carvalho R."/>
            <person name="Voegtly L."/>
            <person name="Shi R."/>
            <person name="Duckworth R."/>
            <person name="Johnson A."/>
            <person name="Loviza R."/>
            <person name="Walstead R."/>
            <person name="Shah Z."/>
            <person name="Kiflezghi M."/>
            <person name="Wade K."/>
            <person name="Ball S.L."/>
            <person name="Bradley K.W."/>
            <person name="Asai D.J."/>
            <person name="Bowman C.A."/>
            <person name="Russell D.A."/>
            <person name="Pope W.H."/>
            <person name="Jacobs-Sera D."/>
            <person name="Hendrix R.W."/>
            <person name="Hatfull G.F."/>
        </authorList>
    </citation>
    <scope>NUCLEOTIDE SEQUENCE [LARGE SCALE GENOMIC DNA]</scope>
    <source>
        <strain evidence="4 5">DSM 27648</strain>
    </source>
</reference>
<proteinExistence type="predicted"/>
<protein>
    <submittedName>
        <fullName evidence="4">Mobile element protein</fullName>
    </submittedName>
</protein>
<evidence type="ECO:0000259" key="1">
    <source>
        <dbReference type="Pfam" id="PF03050"/>
    </source>
</evidence>
<dbReference type="PANTHER" id="PTHR33678">
    <property type="entry name" value="BLL1576 PROTEIN"/>
    <property type="match status" value="1"/>
</dbReference>
<dbReference type="InterPro" id="IPR052344">
    <property type="entry name" value="Transposase-related"/>
</dbReference>
<dbReference type="EMBL" id="CP012333">
    <property type="protein sequence ID" value="AKU95769.1"/>
    <property type="molecule type" value="Genomic_DNA"/>
</dbReference>
<gene>
    <name evidence="4" type="ORF">AKJ09_02433</name>
</gene>
<dbReference type="Pfam" id="PF13005">
    <property type="entry name" value="zf-IS66"/>
    <property type="match status" value="1"/>
</dbReference>
<dbReference type="NCBIfam" id="NF033517">
    <property type="entry name" value="transpos_IS66"/>
    <property type="match status" value="1"/>
</dbReference>